<evidence type="ECO:0000256" key="4">
    <source>
        <dbReference type="ARBA" id="ARBA00022525"/>
    </source>
</evidence>
<dbReference type="EMBL" id="ML178858">
    <property type="protein sequence ID" value="TFK96593.1"/>
    <property type="molecule type" value="Genomic_DNA"/>
</dbReference>
<keyword evidence="3 6" id="KW-0134">Cell wall</keyword>
<evidence type="ECO:0000313" key="8">
    <source>
        <dbReference type="Proteomes" id="UP000305067"/>
    </source>
</evidence>
<evidence type="ECO:0000256" key="1">
    <source>
        <dbReference type="ARBA" id="ARBA00004191"/>
    </source>
</evidence>
<dbReference type="AlphaFoldDB" id="A0A5C3QDQ1"/>
<keyword evidence="4 6" id="KW-0964">Secreted</keyword>
<comment type="similarity">
    <text evidence="2 6">Belongs to the fungal hydrophobin family.</text>
</comment>
<dbReference type="STRING" id="1884261.A0A5C3QDQ1"/>
<dbReference type="SMART" id="SM00075">
    <property type="entry name" value="HYDRO"/>
    <property type="match status" value="1"/>
</dbReference>
<dbReference type="Proteomes" id="UP000305067">
    <property type="component" value="Unassembled WGS sequence"/>
</dbReference>
<organism evidence="7 8">
    <name type="scientific">Pterulicium gracile</name>
    <dbReference type="NCBI Taxonomy" id="1884261"/>
    <lineage>
        <taxon>Eukaryota</taxon>
        <taxon>Fungi</taxon>
        <taxon>Dikarya</taxon>
        <taxon>Basidiomycota</taxon>
        <taxon>Agaricomycotina</taxon>
        <taxon>Agaricomycetes</taxon>
        <taxon>Agaricomycetidae</taxon>
        <taxon>Agaricales</taxon>
        <taxon>Pleurotineae</taxon>
        <taxon>Pterulaceae</taxon>
        <taxon>Pterulicium</taxon>
    </lineage>
</organism>
<dbReference type="GO" id="GO:0009277">
    <property type="term" value="C:fungal-type cell wall"/>
    <property type="evidence" value="ECO:0007669"/>
    <property type="project" value="InterPro"/>
</dbReference>
<sequence length="80" mass="8073">VQCCNSVQKASDKGPVGLLLGLLGVVIKDLNVLVGLTCSLITGIGAGSSGCNAQPVCCENNTFNGLIAIGCIPIIINLLF</sequence>
<proteinExistence type="inferred from homology"/>
<reference evidence="7 8" key="1">
    <citation type="journal article" date="2019" name="Nat. Ecol. Evol.">
        <title>Megaphylogeny resolves global patterns of mushroom evolution.</title>
        <authorList>
            <person name="Varga T."/>
            <person name="Krizsan K."/>
            <person name="Foldi C."/>
            <person name="Dima B."/>
            <person name="Sanchez-Garcia M."/>
            <person name="Sanchez-Ramirez S."/>
            <person name="Szollosi G.J."/>
            <person name="Szarkandi J.G."/>
            <person name="Papp V."/>
            <person name="Albert L."/>
            <person name="Andreopoulos W."/>
            <person name="Angelini C."/>
            <person name="Antonin V."/>
            <person name="Barry K.W."/>
            <person name="Bougher N.L."/>
            <person name="Buchanan P."/>
            <person name="Buyck B."/>
            <person name="Bense V."/>
            <person name="Catcheside P."/>
            <person name="Chovatia M."/>
            <person name="Cooper J."/>
            <person name="Damon W."/>
            <person name="Desjardin D."/>
            <person name="Finy P."/>
            <person name="Geml J."/>
            <person name="Haridas S."/>
            <person name="Hughes K."/>
            <person name="Justo A."/>
            <person name="Karasinski D."/>
            <person name="Kautmanova I."/>
            <person name="Kiss B."/>
            <person name="Kocsube S."/>
            <person name="Kotiranta H."/>
            <person name="LaButti K.M."/>
            <person name="Lechner B.E."/>
            <person name="Liimatainen K."/>
            <person name="Lipzen A."/>
            <person name="Lukacs Z."/>
            <person name="Mihaltcheva S."/>
            <person name="Morgado L.N."/>
            <person name="Niskanen T."/>
            <person name="Noordeloos M.E."/>
            <person name="Ohm R.A."/>
            <person name="Ortiz-Santana B."/>
            <person name="Ovrebo C."/>
            <person name="Racz N."/>
            <person name="Riley R."/>
            <person name="Savchenko A."/>
            <person name="Shiryaev A."/>
            <person name="Soop K."/>
            <person name="Spirin V."/>
            <person name="Szebenyi C."/>
            <person name="Tomsovsky M."/>
            <person name="Tulloss R.E."/>
            <person name="Uehling J."/>
            <person name="Grigoriev I.V."/>
            <person name="Vagvolgyi C."/>
            <person name="Papp T."/>
            <person name="Martin F.M."/>
            <person name="Miettinen O."/>
            <person name="Hibbett D.S."/>
            <person name="Nagy L.G."/>
        </authorList>
    </citation>
    <scope>NUCLEOTIDE SEQUENCE [LARGE SCALE GENOMIC DNA]</scope>
    <source>
        <strain evidence="7 8">CBS 309.79</strain>
    </source>
</reference>
<dbReference type="InterPro" id="IPR001338">
    <property type="entry name" value="Class_I_Hydrophobin"/>
</dbReference>
<evidence type="ECO:0000256" key="3">
    <source>
        <dbReference type="ARBA" id="ARBA00022512"/>
    </source>
</evidence>
<dbReference type="OrthoDB" id="4225815at2759"/>
<evidence type="ECO:0000256" key="2">
    <source>
        <dbReference type="ARBA" id="ARBA00010446"/>
    </source>
</evidence>
<comment type="subcellular location">
    <subcellularLocation>
        <location evidence="1 6">Secreted</location>
        <location evidence="1 6">Cell wall</location>
    </subcellularLocation>
</comment>
<evidence type="ECO:0000256" key="5">
    <source>
        <dbReference type="ARBA" id="ARBA00023157"/>
    </source>
</evidence>
<name>A0A5C3QDQ1_9AGAR</name>
<dbReference type="CDD" id="cd23507">
    <property type="entry name" value="hydrophobin_I"/>
    <property type="match status" value="1"/>
</dbReference>
<dbReference type="GO" id="GO:0005199">
    <property type="term" value="F:structural constituent of cell wall"/>
    <property type="evidence" value="ECO:0007669"/>
    <property type="project" value="InterPro"/>
</dbReference>
<dbReference type="Pfam" id="PF01185">
    <property type="entry name" value="Hydrophobin"/>
    <property type="match status" value="1"/>
</dbReference>
<evidence type="ECO:0000256" key="6">
    <source>
        <dbReference type="RuleBase" id="RU365009"/>
    </source>
</evidence>
<keyword evidence="8" id="KW-1185">Reference proteome</keyword>
<keyword evidence="6" id="KW-0732">Signal</keyword>
<gene>
    <name evidence="7" type="ORF">BDV98DRAFT_515442</name>
</gene>
<protein>
    <recommendedName>
        <fullName evidence="6">Hydrophobin</fullName>
    </recommendedName>
</protein>
<keyword evidence="5 6" id="KW-1015">Disulfide bond</keyword>
<feature type="non-terminal residue" evidence="7">
    <location>
        <position position="1"/>
    </location>
</feature>
<evidence type="ECO:0000313" key="7">
    <source>
        <dbReference type="EMBL" id="TFK96593.1"/>
    </source>
</evidence>
<accession>A0A5C3QDQ1</accession>